<comment type="caution">
    <text evidence="1">The sequence shown here is derived from an EMBL/GenBank/DDBJ whole genome shotgun (WGS) entry which is preliminary data.</text>
</comment>
<gene>
    <name evidence="1" type="ORF">N7452_011097</name>
</gene>
<reference evidence="1" key="2">
    <citation type="journal article" date="2023" name="IMA Fungus">
        <title>Comparative genomic study of the Penicillium genus elucidates a diverse pangenome and 15 lateral gene transfer events.</title>
        <authorList>
            <person name="Petersen C."/>
            <person name="Sorensen T."/>
            <person name="Nielsen M.R."/>
            <person name="Sondergaard T.E."/>
            <person name="Sorensen J.L."/>
            <person name="Fitzpatrick D.A."/>
            <person name="Frisvad J.C."/>
            <person name="Nielsen K.L."/>
        </authorList>
    </citation>
    <scope>NUCLEOTIDE SEQUENCE</scope>
    <source>
        <strain evidence="1">IBT 35673</strain>
    </source>
</reference>
<accession>A0A9W9Q3D4</accession>
<sequence length="240" mass="27326">MAQMAPSGPPTPPIGPSVIFIARSSKCHRDADVHGQRMWLRGTMSHVANAFRASFGSLGDRQFFYCPIVGRANNPMDHEHEAIRYLTSLMQSAREVGHPVYLVISGWAGFTTDESTFIDLLKDFEDLHITILIYAQAPGSNPPKKSFSVLNLHKIRHILQDTLNLEDNPWTDPSVKFVGLLRRREIEKAFKEEALQVAMWMNNCPREDAMRKCKKDIVAVLSERKEEYEELLNGPRNQHN</sequence>
<dbReference type="Proteomes" id="UP001147695">
    <property type="component" value="Unassembled WGS sequence"/>
</dbReference>
<proteinExistence type="predicted"/>
<dbReference type="EMBL" id="JAPZBQ010000006">
    <property type="protein sequence ID" value="KAJ5322808.1"/>
    <property type="molecule type" value="Genomic_DNA"/>
</dbReference>
<name>A0A9W9Q3D4_PENBR</name>
<dbReference type="AlphaFoldDB" id="A0A9W9Q3D4"/>
<reference evidence="1" key="1">
    <citation type="submission" date="2022-12" db="EMBL/GenBank/DDBJ databases">
        <authorList>
            <person name="Petersen C."/>
        </authorList>
    </citation>
    <scope>NUCLEOTIDE SEQUENCE</scope>
    <source>
        <strain evidence="1">IBT 35673</strain>
    </source>
</reference>
<organism evidence="1 2">
    <name type="scientific">Penicillium brevicompactum</name>
    <dbReference type="NCBI Taxonomy" id="5074"/>
    <lineage>
        <taxon>Eukaryota</taxon>
        <taxon>Fungi</taxon>
        <taxon>Dikarya</taxon>
        <taxon>Ascomycota</taxon>
        <taxon>Pezizomycotina</taxon>
        <taxon>Eurotiomycetes</taxon>
        <taxon>Eurotiomycetidae</taxon>
        <taxon>Eurotiales</taxon>
        <taxon>Aspergillaceae</taxon>
        <taxon>Penicillium</taxon>
    </lineage>
</organism>
<evidence type="ECO:0000313" key="2">
    <source>
        <dbReference type="Proteomes" id="UP001147695"/>
    </source>
</evidence>
<protein>
    <submittedName>
        <fullName evidence="1">Uncharacterized protein</fullName>
    </submittedName>
</protein>
<evidence type="ECO:0000313" key="1">
    <source>
        <dbReference type="EMBL" id="KAJ5322808.1"/>
    </source>
</evidence>